<organism evidence="2 3">
    <name type="scientific">Synaphobranchus kaupii</name>
    <name type="common">Kaup's arrowtooth eel</name>
    <dbReference type="NCBI Taxonomy" id="118154"/>
    <lineage>
        <taxon>Eukaryota</taxon>
        <taxon>Metazoa</taxon>
        <taxon>Chordata</taxon>
        <taxon>Craniata</taxon>
        <taxon>Vertebrata</taxon>
        <taxon>Euteleostomi</taxon>
        <taxon>Actinopterygii</taxon>
        <taxon>Neopterygii</taxon>
        <taxon>Teleostei</taxon>
        <taxon>Anguilliformes</taxon>
        <taxon>Synaphobranchidae</taxon>
        <taxon>Synaphobranchus</taxon>
    </lineage>
</organism>
<evidence type="ECO:0000256" key="1">
    <source>
        <dbReference type="SAM" id="MobiDB-lite"/>
    </source>
</evidence>
<accession>A0A9Q1FP34</accession>
<gene>
    <name evidence="2" type="ORF">SKAU_G00119740</name>
</gene>
<reference evidence="2" key="1">
    <citation type="journal article" date="2023" name="Science">
        <title>Genome structures resolve the early diversification of teleost fishes.</title>
        <authorList>
            <person name="Parey E."/>
            <person name="Louis A."/>
            <person name="Montfort J."/>
            <person name="Bouchez O."/>
            <person name="Roques C."/>
            <person name="Iampietro C."/>
            <person name="Lluch J."/>
            <person name="Castinel A."/>
            <person name="Donnadieu C."/>
            <person name="Desvignes T."/>
            <person name="Floi Bucao C."/>
            <person name="Jouanno E."/>
            <person name="Wen M."/>
            <person name="Mejri S."/>
            <person name="Dirks R."/>
            <person name="Jansen H."/>
            <person name="Henkel C."/>
            <person name="Chen W.J."/>
            <person name="Zahm M."/>
            <person name="Cabau C."/>
            <person name="Klopp C."/>
            <person name="Thompson A.W."/>
            <person name="Robinson-Rechavi M."/>
            <person name="Braasch I."/>
            <person name="Lecointre G."/>
            <person name="Bobe J."/>
            <person name="Postlethwait J.H."/>
            <person name="Berthelot C."/>
            <person name="Roest Crollius H."/>
            <person name="Guiguen Y."/>
        </authorList>
    </citation>
    <scope>NUCLEOTIDE SEQUENCE</scope>
    <source>
        <strain evidence="2">WJC10195</strain>
    </source>
</reference>
<sequence length="126" mass="13710">MPPMPPPHLWDGGGLATPPDPCPCHFNLICPASTHHPRPAHNMGRECKFTLPAGRAPANERLVSPGAPRDTLRSHSAQGRGHTYLPSVPRGTRPYRGNKRASSVTGPACAFINFTYTVFHFNHAQI</sequence>
<evidence type="ECO:0000313" key="3">
    <source>
        <dbReference type="Proteomes" id="UP001152622"/>
    </source>
</evidence>
<comment type="caution">
    <text evidence="2">The sequence shown here is derived from an EMBL/GenBank/DDBJ whole genome shotgun (WGS) entry which is preliminary data.</text>
</comment>
<dbReference type="EMBL" id="JAINUF010000004">
    <property type="protein sequence ID" value="KAJ8363143.1"/>
    <property type="molecule type" value="Genomic_DNA"/>
</dbReference>
<keyword evidence="3" id="KW-1185">Reference proteome</keyword>
<proteinExistence type="predicted"/>
<dbReference type="Proteomes" id="UP001152622">
    <property type="component" value="Chromosome 4"/>
</dbReference>
<feature type="region of interest" description="Disordered" evidence="1">
    <location>
        <begin position="58"/>
        <end position="102"/>
    </location>
</feature>
<name>A0A9Q1FP34_SYNKA</name>
<dbReference type="AlphaFoldDB" id="A0A9Q1FP34"/>
<protein>
    <submittedName>
        <fullName evidence="2">Uncharacterized protein</fullName>
    </submittedName>
</protein>
<evidence type="ECO:0000313" key="2">
    <source>
        <dbReference type="EMBL" id="KAJ8363143.1"/>
    </source>
</evidence>